<dbReference type="Proteomes" id="UP000002640">
    <property type="component" value="Unassembled WGS sequence"/>
</dbReference>
<evidence type="ECO:0000313" key="4">
    <source>
        <dbReference type="Proteomes" id="UP000002640"/>
    </source>
</evidence>
<dbReference type="GeneID" id="20662229"/>
<dbReference type="InParanoid" id="G5AIW9"/>
<proteinExistence type="predicted"/>
<evidence type="ECO:0000313" key="2">
    <source>
        <dbReference type="EMBL" id="EGZ04524.1"/>
    </source>
</evidence>
<reference evidence="2" key="2">
    <citation type="submission" date="2011-09" db="EMBL/GenBank/DDBJ databases">
        <authorList>
            <consortium name="US DOE Joint Genome Institute (JGI-PGF)"/>
            <person name="Aerts A."/>
            <person name="Grimwood J."/>
            <person name="Schmutz J."/>
            <person name="Lucas S."/>
            <person name="Hammon N."/>
            <person name="Glavina del Rio T."/>
            <person name="Dalin E."/>
            <person name="Tice H."/>
            <person name="Pitluck S."/>
            <person name="Dehal P."/>
            <person name="Chapman J."/>
            <person name="Putman N.H."/>
            <person name="Salamov A.A."/>
            <person name="Terry A."/>
            <person name="Rokhsar D.S."/>
            <person name="Boore J.L."/>
            <person name="Tripathy S."/>
            <person name="Tyler B.M."/>
            <person name="Grigoriev I.V."/>
        </authorList>
    </citation>
    <scope>NUCLEOTIDE SEQUENCE</scope>
    <source>
        <strain evidence="2">P6497</strain>
    </source>
</reference>
<evidence type="ECO:0000256" key="1">
    <source>
        <dbReference type="SAM" id="MobiDB-lite"/>
    </source>
</evidence>
<dbReference type="RefSeq" id="XP_009540020.1">
    <property type="nucleotide sequence ID" value="XM_009541725.1"/>
</dbReference>
<feature type="region of interest" description="Disordered" evidence="1">
    <location>
        <begin position="1"/>
        <end position="34"/>
    </location>
</feature>
<keyword evidence="4" id="KW-1185">Reference proteome</keyword>
<name>G5AIW9_PHYSP</name>
<dbReference type="GeneID" id="20661226"/>
<dbReference type="AlphaFoldDB" id="G5AIW9"/>
<accession>G5AIW9</accession>
<gene>
    <name evidence="3" type="ORF">PHYSODRAFT_528352</name>
    <name evidence="2" type="ORF">PHYSODRAFT_536196</name>
</gene>
<dbReference type="EMBL" id="JH159180">
    <property type="protein sequence ID" value="EGZ04524.1"/>
    <property type="molecule type" value="Genomic_DNA"/>
</dbReference>
<dbReference type="RefSeq" id="XP_009537132.1">
    <property type="nucleotide sequence ID" value="XM_009538837.1"/>
</dbReference>
<feature type="non-terminal residue" evidence="2">
    <location>
        <position position="1"/>
    </location>
</feature>
<evidence type="ECO:0000313" key="3">
    <source>
        <dbReference type="EMBL" id="EGZ07566.1"/>
    </source>
</evidence>
<dbReference type="KEGG" id="psoj:PHYSODRAFT_528352"/>
<feature type="compositionally biased region" description="Polar residues" evidence="1">
    <location>
        <begin position="1"/>
        <end position="18"/>
    </location>
</feature>
<protein>
    <submittedName>
        <fullName evidence="2">Uncharacterized protein</fullName>
    </submittedName>
</protein>
<dbReference type="KEGG" id="psoj:PHYSODRAFT_536196"/>
<dbReference type="EMBL" id="JH159162">
    <property type="protein sequence ID" value="EGZ07566.1"/>
    <property type="molecule type" value="Genomic_DNA"/>
</dbReference>
<reference evidence="2 4" key="1">
    <citation type="journal article" date="2006" name="Science">
        <title>Phytophthora genome sequences uncover evolutionary origins and mechanisms of pathogenesis.</title>
        <authorList>
            <person name="Tyler B.M."/>
            <person name="Tripathy S."/>
            <person name="Zhang X."/>
            <person name="Dehal P."/>
            <person name="Jiang R.H."/>
            <person name="Aerts A."/>
            <person name="Arredondo F.D."/>
            <person name="Baxter L."/>
            <person name="Bensasson D."/>
            <person name="Beynon J.L."/>
            <person name="Chapman J."/>
            <person name="Damasceno C.M."/>
            <person name="Dorrance A.E."/>
            <person name="Dou D."/>
            <person name="Dickerman A.W."/>
            <person name="Dubchak I.L."/>
            <person name="Garbelotto M."/>
            <person name="Gijzen M."/>
            <person name="Gordon S.G."/>
            <person name="Govers F."/>
            <person name="Grunwald N.J."/>
            <person name="Huang W."/>
            <person name="Ivors K.L."/>
            <person name="Jones R.W."/>
            <person name="Kamoun S."/>
            <person name="Krampis K."/>
            <person name="Lamour K.H."/>
            <person name="Lee M.K."/>
            <person name="McDonald W.H."/>
            <person name="Medina M."/>
            <person name="Meijer H.J."/>
            <person name="Nordberg E.K."/>
            <person name="Maclean D.J."/>
            <person name="Ospina-Giraldo M.D."/>
            <person name="Morris P.F."/>
            <person name="Phuntumart V."/>
            <person name="Putnam N.H."/>
            <person name="Rash S."/>
            <person name="Rose J.K."/>
            <person name="Sakihama Y."/>
            <person name="Salamov A.A."/>
            <person name="Savidor A."/>
            <person name="Scheuring C.F."/>
            <person name="Smith B.M."/>
            <person name="Sobral B.W."/>
            <person name="Terry A."/>
            <person name="Torto-Alalibo T.A."/>
            <person name="Win J."/>
            <person name="Xu Z."/>
            <person name="Zhang H."/>
            <person name="Grigoriev I.V."/>
            <person name="Rokhsar D.S."/>
            <person name="Boore J.L."/>
        </authorList>
    </citation>
    <scope>NUCLEOTIDE SEQUENCE [LARGE SCALE GENOMIC DNA]</scope>
    <source>
        <strain evidence="2 4">P6497</strain>
    </source>
</reference>
<sequence>ASVSASAANLNTSQNRIQSGDAVEPGTAHGRKLLRTATVDEEERGIMDAVKKLGKSTVKLPKNAYYKAYVNLKSTAVDIEKTANAFLHKGFNPDQVYKWLRLSDGNKVAERGLYDLYKPKYQHIHPGWRSKLKAD</sequence>
<organism evidence="2 4">
    <name type="scientific">Phytophthora sojae (strain P6497)</name>
    <name type="common">Soybean stem and root rot agent</name>
    <name type="synonym">Phytophthora megasperma f. sp. glycines</name>
    <dbReference type="NCBI Taxonomy" id="1094619"/>
    <lineage>
        <taxon>Eukaryota</taxon>
        <taxon>Sar</taxon>
        <taxon>Stramenopiles</taxon>
        <taxon>Oomycota</taxon>
        <taxon>Peronosporomycetes</taxon>
        <taxon>Peronosporales</taxon>
        <taxon>Peronosporaceae</taxon>
        <taxon>Phytophthora</taxon>
    </lineage>
</organism>